<evidence type="ECO:0000256" key="2">
    <source>
        <dbReference type="ARBA" id="ARBA00022630"/>
    </source>
</evidence>
<dbReference type="Proteomes" id="UP001222325">
    <property type="component" value="Unassembled WGS sequence"/>
</dbReference>
<dbReference type="PANTHER" id="PTHR42973:SF53">
    <property type="entry name" value="FAD-BINDING PCMH-TYPE DOMAIN-CONTAINING PROTEIN-RELATED"/>
    <property type="match status" value="1"/>
</dbReference>
<sequence>MFLARSPLFLVAVIGLLCPEQVTAEAVDDAQVAFNQDNTTEDASITGDLPDLLHNGIWVEENKTGLPHAAWAAASRCCTILAGALPGQVLFPSSAKYHAQQSSYYSREQSELSPSCRVLPASALDVSTIIVTAKQYNCVFAVRSGGHAMADLQSNVDATGFTIDLQKMDQISVLDEEKTVSFGAGCRWQQVYAALQPYNRTTAGGRVPEVGVSGFLLGGGISALSLAHGFGSSNVVNYQIVLADGSIQDVNQQTLPDLYWALKYGSTNFGIVTRFEMTTYPLGDVWGGLLVLDISRGPALLQFHVEFAARLAADPTGLNIVVLAWEPVQKTYVVWSPNLYLSPVAFPPLYSGLEAFAQDALVNTLRITDLLSVTGEFQAAAAGHGRVYAFTLTLKADAALLWDSHLKGVEIFEPYLTRAGLTWSTIVQPMNRGFAAASVKNGGHPSGIAPDDGDLVVFLVSALWSEPADDGIIKEKMLELMEWVERTARARGLLHPFIYMNYASGQQDVMGGIGAENLQRMRRAKTLYDPENQFGKYWKGGFKL</sequence>
<evidence type="ECO:0000256" key="1">
    <source>
        <dbReference type="ARBA" id="ARBA00005466"/>
    </source>
</evidence>
<dbReference type="InterPro" id="IPR050416">
    <property type="entry name" value="FAD-linked_Oxidoreductase"/>
</dbReference>
<protein>
    <recommendedName>
        <fullName evidence="6">FAD-binding PCMH-type domain-containing protein</fullName>
    </recommendedName>
</protein>
<organism evidence="7 8">
    <name type="scientific">Mycena belliarum</name>
    <dbReference type="NCBI Taxonomy" id="1033014"/>
    <lineage>
        <taxon>Eukaryota</taxon>
        <taxon>Fungi</taxon>
        <taxon>Dikarya</taxon>
        <taxon>Basidiomycota</taxon>
        <taxon>Agaricomycotina</taxon>
        <taxon>Agaricomycetes</taxon>
        <taxon>Agaricomycetidae</taxon>
        <taxon>Agaricales</taxon>
        <taxon>Marasmiineae</taxon>
        <taxon>Mycenaceae</taxon>
        <taxon>Mycena</taxon>
    </lineage>
</organism>
<reference evidence="7" key="1">
    <citation type="submission" date="2023-03" db="EMBL/GenBank/DDBJ databases">
        <title>Massive genome expansion in bonnet fungi (Mycena s.s.) driven by repeated elements and novel gene families across ecological guilds.</title>
        <authorList>
            <consortium name="Lawrence Berkeley National Laboratory"/>
            <person name="Harder C.B."/>
            <person name="Miyauchi S."/>
            <person name="Viragh M."/>
            <person name="Kuo A."/>
            <person name="Thoen E."/>
            <person name="Andreopoulos B."/>
            <person name="Lu D."/>
            <person name="Skrede I."/>
            <person name="Drula E."/>
            <person name="Henrissat B."/>
            <person name="Morin E."/>
            <person name="Kohler A."/>
            <person name="Barry K."/>
            <person name="LaButti K."/>
            <person name="Morin E."/>
            <person name="Salamov A."/>
            <person name="Lipzen A."/>
            <person name="Mereny Z."/>
            <person name="Hegedus B."/>
            <person name="Baldrian P."/>
            <person name="Stursova M."/>
            <person name="Weitz H."/>
            <person name="Taylor A."/>
            <person name="Grigoriev I.V."/>
            <person name="Nagy L.G."/>
            <person name="Martin F."/>
            <person name="Kauserud H."/>
        </authorList>
    </citation>
    <scope>NUCLEOTIDE SEQUENCE</scope>
    <source>
        <strain evidence="7">CBHHK173m</strain>
    </source>
</reference>
<dbReference type="PANTHER" id="PTHR42973">
    <property type="entry name" value="BINDING OXIDOREDUCTASE, PUTATIVE (AFU_ORTHOLOGUE AFUA_1G17690)-RELATED"/>
    <property type="match status" value="1"/>
</dbReference>
<dbReference type="Gene3D" id="3.30.465.10">
    <property type="match status" value="1"/>
</dbReference>
<dbReference type="PROSITE" id="PS51387">
    <property type="entry name" value="FAD_PCMH"/>
    <property type="match status" value="1"/>
</dbReference>
<keyword evidence="8" id="KW-1185">Reference proteome</keyword>
<evidence type="ECO:0000256" key="3">
    <source>
        <dbReference type="ARBA" id="ARBA00022827"/>
    </source>
</evidence>
<accession>A0AAD6TP07</accession>
<name>A0AAD6TP07_9AGAR</name>
<proteinExistence type="inferred from homology"/>
<dbReference type="EMBL" id="JARJCN010000141">
    <property type="protein sequence ID" value="KAJ7068998.1"/>
    <property type="molecule type" value="Genomic_DNA"/>
</dbReference>
<dbReference type="InterPro" id="IPR036318">
    <property type="entry name" value="FAD-bd_PCMH-like_sf"/>
</dbReference>
<gene>
    <name evidence="7" type="ORF">B0H15DRAFT_138774</name>
</gene>
<feature type="chain" id="PRO_5041919790" description="FAD-binding PCMH-type domain-containing protein" evidence="5">
    <location>
        <begin position="25"/>
        <end position="544"/>
    </location>
</feature>
<dbReference type="GO" id="GO:0016491">
    <property type="term" value="F:oxidoreductase activity"/>
    <property type="evidence" value="ECO:0007669"/>
    <property type="project" value="UniProtKB-KW"/>
</dbReference>
<evidence type="ECO:0000256" key="5">
    <source>
        <dbReference type="SAM" id="SignalP"/>
    </source>
</evidence>
<evidence type="ECO:0000313" key="8">
    <source>
        <dbReference type="Proteomes" id="UP001222325"/>
    </source>
</evidence>
<evidence type="ECO:0000313" key="7">
    <source>
        <dbReference type="EMBL" id="KAJ7068998.1"/>
    </source>
</evidence>
<keyword evidence="3" id="KW-0274">FAD</keyword>
<dbReference type="SUPFAM" id="SSF56176">
    <property type="entry name" value="FAD-binding/transporter-associated domain-like"/>
    <property type="match status" value="1"/>
</dbReference>
<evidence type="ECO:0000256" key="4">
    <source>
        <dbReference type="ARBA" id="ARBA00023002"/>
    </source>
</evidence>
<keyword evidence="5" id="KW-0732">Signal</keyword>
<dbReference type="AlphaFoldDB" id="A0AAD6TP07"/>
<keyword evidence="2" id="KW-0285">Flavoprotein</keyword>
<dbReference type="InterPro" id="IPR006094">
    <property type="entry name" value="Oxid_FAD_bind_N"/>
</dbReference>
<dbReference type="GO" id="GO:0071949">
    <property type="term" value="F:FAD binding"/>
    <property type="evidence" value="ECO:0007669"/>
    <property type="project" value="InterPro"/>
</dbReference>
<feature type="signal peptide" evidence="5">
    <location>
        <begin position="1"/>
        <end position="24"/>
    </location>
</feature>
<keyword evidence="4" id="KW-0560">Oxidoreductase</keyword>
<comment type="caution">
    <text evidence="7">The sequence shown here is derived from an EMBL/GenBank/DDBJ whole genome shotgun (WGS) entry which is preliminary data.</text>
</comment>
<dbReference type="InterPro" id="IPR016166">
    <property type="entry name" value="FAD-bd_PCMH"/>
</dbReference>
<dbReference type="InterPro" id="IPR016169">
    <property type="entry name" value="FAD-bd_PCMH_sub2"/>
</dbReference>
<dbReference type="Pfam" id="PF01565">
    <property type="entry name" value="FAD_binding_4"/>
    <property type="match status" value="1"/>
</dbReference>
<comment type="similarity">
    <text evidence="1">Belongs to the oxygen-dependent FAD-linked oxidoreductase family.</text>
</comment>
<feature type="domain" description="FAD-binding PCMH-type" evidence="6">
    <location>
        <begin position="110"/>
        <end position="282"/>
    </location>
</feature>
<evidence type="ECO:0000259" key="6">
    <source>
        <dbReference type="PROSITE" id="PS51387"/>
    </source>
</evidence>